<dbReference type="GeneID" id="20660244"/>
<dbReference type="SMR" id="G5A247"/>
<dbReference type="InParanoid" id="G5A247"/>
<dbReference type="Proteomes" id="UP000002640">
    <property type="component" value="Unassembled WGS sequence"/>
</dbReference>
<feature type="non-terminal residue" evidence="1">
    <location>
        <position position="162"/>
    </location>
</feature>
<organism evidence="1 2">
    <name type="scientific">Phytophthora sojae (strain P6497)</name>
    <name type="common">Soybean stem and root rot agent</name>
    <name type="synonym">Phytophthora megasperma f. sp. glycines</name>
    <dbReference type="NCBI Taxonomy" id="1094619"/>
    <lineage>
        <taxon>Eukaryota</taxon>
        <taxon>Sar</taxon>
        <taxon>Stramenopiles</taxon>
        <taxon>Oomycota</taxon>
        <taxon>Peronosporomycetes</taxon>
        <taxon>Peronosporales</taxon>
        <taxon>Peronosporaceae</taxon>
        <taxon>Phytophthora</taxon>
    </lineage>
</organism>
<evidence type="ECO:0000313" key="1">
    <source>
        <dbReference type="EMBL" id="EGZ10995.1"/>
    </source>
</evidence>
<proteinExistence type="predicted"/>
<protein>
    <recommendedName>
        <fullName evidence="3">Retrotransposon gag domain-containing protein</fullName>
    </recommendedName>
</protein>
<dbReference type="EMBL" id="JH159158">
    <property type="protein sequence ID" value="EGZ10995.1"/>
    <property type="molecule type" value="Genomic_DNA"/>
</dbReference>
<evidence type="ECO:0000313" key="2">
    <source>
        <dbReference type="Proteomes" id="UP000002640"/>
    </source>
</evidence>
<gene>
    <name evidence="1" type="ORF">PHYSODRAFT_520025</name>
</gene>
<dbReference type="KEGG" id="psoj:PHYSODRAFT_520025"/>
<sequence>MLKLIPFFNVRNASTESARDFWWCFETATEGFDDPVRLRVFAARMNGDVAERWCLSSRWGDFETLKRRFYHRFIRLSEEQLLQRLCDAVQERDDPVDEWGLRVARYCDEAQWFNESMRYTVFKNGLRSERVQRCLDCLPIHSIEVACEWVVAKELHRPVRGD</sequence>
<name>G5A247_PHYSP</name>
<reference evidence="1 2" key="1">
    <citation type="journal article" date="2006" name="Science">
        <title>Phytophthora genome sequences uncover evolutionary origins and mechanisms of pathogenesis.</title>
        <authorList>
            <person name="Tyler B.M."/>
            <person name="Tripathy S."/>
            <person name="Zhang X."/>
            <person name="Dehal P."/>
            <person name="Jiang R.H."/>
            <person name="Aerts A."/>
            <person name="Arredondo F.D."/>
            <person name="Baxter L."/>
            <person name="Bensasson D."/>
            <person name="Beynon J.L."/>
            <person name="Chapman J."/>
            <person name="Damasceno C.M."/>
            <person name="Dorrance A.E."/>
            <person name="Dou D."/>
            <person name="Dickerman A.W."/>
            <person name="Dubchak I.L."/>
            <person name="Garbelotto M."/>
            <person name="Gijzen M."/>
            <person name="Gordon S.G."/>
            <person name="Govers F."/>
            <person name="Grunwald N.J."/>
            <person name="Huang W."/>
            <person name="Ivors K.L."/>
            <person name="Jones R.W."/>
            <person name="Kamoun S."/>
            <person name="Krampis K."/>
            <person name="Lamour K.H."/>
            <person name="Lee M.K."/>
            <person name="McDonald W.H."/>
            <person name="Medina M."/>
            <person name="Meijer H.J."/>
            <person name="Nordberg E.K."/>
            <person name="Maclean D.J."/>
            <person name="Ospina-Giraldo M.D."/>
            <person name="Morris P.F."/>
            <person name="Phuntumart V."/>
            <person name="Putnam N.H."/>
            <person name="Rash S."/>
            <person name="Rose J.K."/>
            <person name="Sakihama Y."/>
            <person name="Salamov A.A."/>
            <person name="Savidor A."/>
            <person name="Scheuring C.F."/>
            <person name="Smith B.M."/>
            <person name="Sobral B.W."/>
            <person name="Terry A."/>
            <person name="Torto-Alalibo T.A."/>
            <person name="Win J."/>
            <person name="Xu Z."/>
            <person name="Zhang H."/>
            <person name="Grigoriev I.V."/>
            <person name="Rokhsar D.S."/>
            <person name="Boore J.L."/>
        </authorList>
    </citation>
    <scope>NUCLEOTIDE SEQUENCE [LARGE SCALE GENOMIC DNA]</scope>
    <source>
        <strain evidence="1 2">P6497</strain>
    </source>
</reference>
<evidence type="ECO:0008006" key="3">
    <source>
        <dbReference type="Google" id="ProtNLM"/>
    </source>
</evidence>
<dbReference type="RefSeq" id="XP_009533740.1">
    <property type="nucleotide sequence ID" value="XM_009535445.1"/>
</dbReference>
<keyword evidence="2" id="KW-1185">Reference proteome</keyword>
<dbReference type="AlphaFoldDB" id="G5A247"/>
<accession>G5A247</accession>